<accession>A0A074KEL9</accession>
<dbReference type="RefSeq" id="WP_051697166.1">
    <property type="nucleotide sequence ID" value="NZ_AUNB01000025.1"/>
</dbReference>
<keyword evidence="2" id="KW-1185">Reference proteome</keyword>
<proteinExistence type="predicted"/>
<dbReference type="AlphaFoldDB" id="A0A074KEL9"/>
<evidence type="ECO:0000313" key="2">
    <source>
        <dbReference type="Proteomes" id="UP000027471"/>
    </source>
</evidence>
<dbReference type="Gene3D" id="3.40.50.150">
    <property type="entry name" value="Vaccinia Virus protein VP39"/>
    <property type="match status" value="1"/>
</dbReference>
<dbReference type="SUPFAM" id="SSF53335">
    <property type="entry name" value="S-adenosyl-L-methionine-dependent methyltransferases"/>
    <property type="match status" value="1"/>
</dbReference>
<dbReference type="eggNOG" id="COG0827">
    <property type="taxonomic scope" value="Bacteria"/>
</dbReference>
<evidence type="ECO:0008006" key="3">
    <source>
        <dbReference type="Google" id="ProtNLM"/>
    </source>
</evidence>
<dbReference type="EMBL" id="AUNB01000025">
    <property type="protein sequence ID" value="KEO60012.1"/>
    <property type="molecule type" value="Genomic_DNA"/>
</dbReference>
<organism evidence="1 2">
    <name type="scientific">Thioclava indica</name>
    <dbReference type="NCBI Taxonomy" id="1353528"/>
    <lineage>
        <taxon>Bacteria</taxon>
        <taxon>Pseudomonadati</taxon>
        <taxon>Pseudomonadota</taxon>
        <taxon>Alphaproteobacteria</taxon>
        <taxon>Rhodobacterales</taxon>
        <taxon>Paracoccaceae</taxon>
        <taxon>Thioclava</taxon>
    </lineage>
</organism>
<protein>
    <recommendedName>
        <fullName evidence="3">SAM-dependent methyltransferase</fullName>
    </recommendedName>
</protein>
<name>A0A074KEL9_9RHOB</name>
<sequence length="279" mass="31320">MTIHTCFEQPFQATARALDQFYTNPLIAEKCYARLSQTFPAQPGDLWIEPSAGAGAFLAHLPEPRIGLDLAPAASGIVRADYLNWVPPGNFRRHVVVGNPPFGRNASLAINFFNHAASHADVIAMILPRSVRKSSLRRRLNRMFHLVDEMLLPVEAFLYEGQPYAVRTVFQIWERRGYERSEQRGDVKHPDFSFCNAEEADFAIRRIGGVAGRIFDNPIEHTPSSHLFLKAIDRENAQHLRARFAQLDFSEVREDSVANYSVAKSDVVALYEALLVAGG</sequence>
<gene>
    <name evidence="1" type="ORF">DT23_14910</name>
</gene>
<dbReference type="OrthoDB" id="95666at2"/>
<comment type="caution">
    <text evidence="1">The sequence shown here is derived from an EMBL/GenBank/DDBJ whole genome shotgun (WGS) entry which is preliminary data.</text>
</comment>
<dbReference type="InterPro" id="IPR029063">
    <property type="entry name" value="SAM-dependent_MTases_sf"/>
</dbReference>
<reference evidence="1 2" key="1">
    <citation type="journal article" date="2015" name="Antonie Van Leeuwenhoek">
        <title>Thioclava indica sp. nov., isolated from surface seawater of the Indian Ocean.</title>
        <authorList>
            <person name="Liu Y."/>
            <person name="Lai Q."/>
            <person name="Du J."/>
            <person name="Xu H."/>
            <person name="Jiang L."/>
            <person name="Shao Z."/>
        </authorList>
    </citation>
    <scope>NUCLEOTIDE SEQUENCE [LARGE SCALE GENOMIC DNA]</scope>
    <source>
        <strain evidence="1 2">DT23-4</strain>
    </source>
</reference>
<dbReference type="Proteomes" id="UP000027471">
    <property type="component" value="Unassembled WGS sequence"/>
</dbReference>
<evidence type="ECO:0000313" key="1">
    <source>
        <dbReference type="EMBL" id="KEO60012.1"/>
    </source>
</evidence>